<comment type="caution">
    <text evidence="1">The sequence shown here is derived from an EMBL/GenBank/DDBJ whole genome shotgun (WGS) entry which is preliminary data.</text>
</comment>
<protein>
    <submittedName>
        <fullName evidence="1">Uncharacterized protein</fullName>
    </submittedName>
</protein>
<sequence>MDAASQSLSPVIPGQGSQLAMGDEANCQGVLTASHPGQPVRLVASPELLRGSIFKWKNLLRFVGSGK</sequence>
<evidence type="ECO:0000313" key="2">
    <source>
        <dbReference type="Proteomes" id="UP000054053"/>
    </source>
</evidence>
<name>A0A1B5L027_USTVR</name>
<accession>A0A1B5L027</accession>
<organism evidence="1 2">
    <name type="scientific">Ustilaginoidea virens</name>
    <name type="common">Rice false smut fungus</name>
    <name type="synonym">Villosiclava virens</name>
    <dbReference type="NCBI Taxonomy" id="1159556"/>
    <lineage>
        <taxon>Eukaryota</taxon>
        <taxon>Fungi</taxon>
        <taxon>Dikarya</taxon>
        <taxon>Ascomycota</taxon>
        <taxon>Pezizomycotina</taxon>
        <taxon>Sordariomycetes</taxon>
        <taxon>Hypocreomycetidae</taxon>
        <taxon>Hypocreales</taxon>
        <taxon>Clavicipitaceae</taxon>
        <taxon>Ustilaginoidea</taxon>
    </lineage>
</organism>
<evidence type="ECO:0000313" key="1">
    <source>
        <dbReference type="EMBL" id="GAO16292.1"/>
    </source>
</evidence>
<dbReference type="Proteomes" id="UP000054053">
    <property type="component" value="Unassembled WGS sequence"/>
</dbReference>
<proteinExistence type="predicted"/>
<dbReference type="EMBL" id="BBTG02000006">
    <property type="protein sequence ID" value="GAO16292.1"/>
    <property type="molecule type" value="Genomic_DNA"/>
</dbReference>
<dbReference type="AlphaFoldDB" id="A0A1B5L027"/>
<reference evidence="2" key="1">
    <citation type="journal article" date="2016" name="Genome Announc.">
        <title>Genome sequence of Ustilaginoidea virens IPU010, a rice pathogenic fungus causing false smut.</title>
        <authorList>
            <person name="Kumagai T."/>
            <person name="Ishii T."/>
            <person name="Terai G."/>
            <person name="Umemura M."/>
            <person name="Machida M."/>
            <person name="Asai K."/>
        </authorList>
    </citation>
    <scope>NUCLEOTIDE SEQUENCE [LARGE SCALE GENOMIC DNA]</scope>
    <source>
        <strain evidence="2">IPU010</strain>
    </source>
</reference>
<gene>
    <name evidence="1" type="ORF">UVI_02016800</name>
</gene>